<protein>
    <submittedName>
        <fullName evidence="8">Cytochrome c</fullName>
    </submittedName>
</protein>
<keyword evidence="1" id="KW-0813">Transport</keyword>
<keyword evidence="4" id="KW-0249">Electron transport</keyword>
<evidence type="ECO:0000313" key="8">
    <source>
        <dbReference type="EMBL" id="MBZ5748930.1"/>
    </source>
</evidence>
<dbReference type="RefSeq" id="WP_224136224.1">
    <property type="nucleotide sequence ID" value="NZ_JAIQUM010000002.1"/>
</dbReference>
<evidence type="ECO:0000256" key="3">
    <source>
        <dbReference type="ARBA" id="ARBA00022723"/>
    </source>
</evidence>
<keyword evidence="9" id="KW-1185">Reference proteome</keyword>
<dbReference type="PROSITE" id="PS51257">
    <property type="entry name" value="PROKAR_LIPOPROTEIN"/>
    <property type="match status" value="1"/>
</dbReference>
<dbReference type="InterPro" id="IPR009056">
    <property type="entry name" value="Cyt_c-like_dom"/>
</dbReference>
<dbReference type="SUPFAM" id="SSF46626">
    <property type="entry name" value="Cytochrome c"/>
    <property type="match status" value="1"/>
</dbReference>
<evidence type="ECO:0000256" key="6">
    <source>
        <dbReference type="PROSITE-ProRule" id="PRU00433"/>
    </source>
</evidence>
<dbReference type="Gene3D" id="1.10.760.10">
    <property type="entry name" value="Cytochrome c-like domain"/>
    <property type="match status" value="1"/>
</dbReference>
<gene>
    <name evidence="8" type="ORF">K9V48_01345</name>
</gene>
<dbReference type="PANTHER" id="PTHR37823">
    <property type="entry name" value="CYTOCHROME C-553-LIKE"/>
    <property type="match status" value="1"/>
</dbReference>
<dbReference type="PIRSF" id="PIRSF000025">
    <property type="entry name" value="Cytc_Bsub_c550"/>
    <property type="match status" value="1"/>
</dbReference>
<evidence type="ECO:0000259" key="7">
    <source>
        <dbReference type="PROSITE" id="PS51007"/>
    </source>
</evidence>
<dbReference type="Proteomes" id="UP001165287">
    <property type="component" value="Unassembled WGS sequence"/>
</dbReference>
<keyword evidence="5 6" id="KW-0408">Iron</keyword>
<dbReference type="PANTHER" id="PTHR37823:SF4">
    <property type="entry name" value="MENAQUINOL-CYTOCHROME C REDUCTASE CYTOCHROME B_C SUBUNIT"/>
    <property type="match status" value="1"/>
</dbReference>
<evidence type="ECO:0000256" key="4">
    <source>
        <dbReference type="ARBA" id="ARBA00022982"/>
    </source>
</evidence>
<keyword evidence="2 6" id="KW-0349">Heme</keyword>
<keyword evidence="3 6" id="KW-0479">Metal-binding</keyword>
<dbReference type="PROSITE" id="PS51007">
    <property type="entry name" value="CYTC"/>
    <property type="match status" value="1"/>
</dbReference>
<dbReference type="Pfam" id="PF13442">
    <property type="entry name" value="Cytochrome_CBB3"/>
    <property type="match status" value="1"/>
</dbReference>
<dbReference type="InterPro" id="IPR012218">
    <property type="entry name" value="Cyt_c_BACSU-c550-type"/>
</dbReference>
<comment type="caution">
    <text evidence="8">The sequence shown here is derived from an EMBL/GenBank/DDBJ whole genome shotgun (WGS) entry which is preliminary data.</text>
</comment>
<dbReference type="EMBL" id="JAIQUM010000002">
    <property type="protein sequence ID" value="MBZ5748930.1"/>
    <property type="molecule type" value="Genomic_DNA"/>
</dbReference>
<evidence type="ECO:0000256" key="1">
    <source>
        <dbReference type="ARBA" id="ARBA00022448"/>
    </source>
</evidence>
<organism evidence="8 9">
    <name type="scientific">Metabacillus rhizolycopersici</name>
    <dbReference type="NCBI Taxonomy" id="2875709"/>
    <lineage>
        <taxon>Bacteria</taxon>
        <taxon>Bacillati</taxon>
        <taxon>Bacillota</taxon>
        <taxon>Bacilli</taxon>
        <taxon>Bacillales</taxon>
        <taxon>Bacillaceae</taxon>
        <taxon>Metabacillus</taxon>
    </lineage>
</organism>
<accession>A0ABS7ULX9</accession>
<evidence type="ECO:0000256" key="2">
    <source>
        <dbReference type="ARBA" id="ARBA00022617"/>
    </source>
</evidence>
<evidence type="ECO:0000313" key="9">
    <source>
        <dbReference type="Proteomes" id="UP001165287"/>
    </source>
</evidence>
<sequence>MKKTLITSGFNLILLGCLVFLLFFYEGSQSSQAKSAGGEETAPSGGNSEEIVSKSCISCHGDNLQGGMGPALDKIGSKYNQNEIEDIINNGKNGMPAGVISKEEATVVAEWLSQKK</sequence>
<dbReference type="InterPro" id="IPR036909">
    <property type="entry name" value="Cyt_c-like_dom_sf"/>
</dbReference>
<reference evidence="8" key="1">
    <citation type="submission" date="2024-05" db="EMBL/GenBank/DDBJ databases">
        <title>Metabacillus sp. nov., isolated from the rhizosphere soil of tomato plants.</title>
        <authorList>
            <person name="Ma R."/>
        </authorList>
    </citation>
    <scope>NUCLEOTIDE SEQUENCE</scope>
    <source>
        <strain evidence="8">DBTR6</strain>
    </source>
</reference>
<feature type="domain" description="Cytochrome c" evidence="7">
    <location>
        <begin position="33"/>
        <end position="116"/>
    </location>
</feature>
<proteinExistence type="predicted"/>
<name>A0ABS7ULX9_9BACI</name>
<evidence type="ECO:0000256" key="5">
    <source>
        <dbReference type="ARBA" id="ARBA00023004"/>
    </source>
</evidence>
<dbReference type="InterPro" id="IPR051811">
    <property type="entry name" value="Cytochrome_c550/c551-like"/>
</dbReference>